<dbReference type="OrthoDB" id="191514at2759"/>
<accession>A0A8J5XYQ7</accession>
<evidence type="ECO:0000313" key="3">
    <source>
        <dbReference type="Proteomes" id="UP000751190"/>
    </source>
</evidence>
<name>A0A8J5XYQ7_DIALT</name>
<dbReference type="AlphaFoldDB" id="A0A8J5XYQ7"/>
<keyword evidence="1" id="KW-0732">Signal</keyword>
<reference evidence="2" key="1">
    <citation type="submission" date="2021-05" db="EMBL/GenBank/DDBJ databases">
        <title>The genome of the haptophyte Pavlova lutheri (Diacronema luteri, Pavlovales) - a model for lipid biosynthesis in eukaryotic algae.</title>
        <authorList>
            <person name="Hulatt C.J."/>
            <person name="Posewitz M.C."/>
        </authorList>
    </citation>
    <scope>NUCLEOTIDE SEQUENCE</scope>
    <source>
        <strain evidence="2">NIVA-4/92</strain>
    </source>
</reference>
<evidence type="ECO:0000313" key="2">
    <source>
        <dbReference type="EMBL" id="KAG8470370.1"/>
    </source>
</evidence>
<dbReference type="EMBL" id="JAGTXO010000001">
    <property type="protein sequence ID" value="KAG8470370.1"/>
    <property type="molecule type" value="Genomic_DNA"/>
</dbReference>
<dbReference type="OMA" id="HANEQSE"/>
<keyword evidence="3" id="KW-1185">Reference proteome</keyword>
<proteinExistence type="predicted"/>
<gene>
    <name evidence="2" type="ORF">KFE25_008791</name>
</gene>
<protein>
    <submittedName>
        <fullName evidence="2">Uncharacterized protein</fullName>
    </submittedName>
</protein>
<dbReference type="InterPro" id="IPR011256">
    <property type="entry name" value="Reg_factor_effector_dom_sf"/>
</dbReference>
<sequence length="411" mass="44428">MAPARTAWLVALIVCPSGASLALVRARGSVRPVWRMSAAPPSGEDRALSLDAAVRTAMSSLAAAFAQREEGEAELGAEFSADVRVSGLLWSASSRREWQRAVSDSGKFLVDPMLEVLSVSVTGASSARVEWLASGTWPLPWRPRALALGSSALELETLPTGAVHVVRVTDTLQTSPVDVLVSQLLPNWEDVYSLYNSPPAELRPYRVVRAARTYELRWMPPGIALRCALRSATYPSSATHKLVAPLLPGFAFTGKPLNNRAVWSAVRPITVEYDQSDRKAGGPCAYRWTVPLPSRLGTDRSALPPLPPVESGVEEMEYIALPARYVAARRLAGALESDGAVLAEAEQLAAQLRADGVRTVDGTPSRAAFQFCQYNFKAGFNLAGQLAIAQYQGTAQPLRRNEILVDIEEPR</sequence>
<organism evidence="2 3">
    <name type="scientific">Diacronema lutheri</name>
    <name type="common">Unicellular marine alga</name>
    <name type="synonym">Monochrysis lutheri</name>
    <dbReference type="NCBI Taxonomy" id="2081491"/>
    <lineage>
        <taxon>Eukaryota</taxon>
        <taxon>Haptista</taxon>
        <taxon>Haptophyta</taxon>
        <taxon>Pavlovophyceae</taxon>
        <taxon>Pavlovales</taxon>
        <taxon>Pavlovaceae</taxon>
        <taxon>Diacronema</taxon>
    </lineage>
</organism>
<comment type="caution">
    <text evidence="2">The sequence shown here is derived from an EMBL/GenBank/DDBJ whole genome shotgun (WGS) entry which is preliminary data.</text>
</comment>
<feature type="chain" id="PRO_5035209339" evidence="1">
    <location>
        <begin position="23"/>
        <end position="411"/>
    </location>
</feature>
<evidence type="ECO:0000256" key="1">
    <source>
        <dbReference type="SAM" id="SignalP"/>
    </source>
</evidence>
<dbReference type="Proteomes" id="UP000751190">
    <property type="component" value="Unassembled WGS sequence"/>
</dbReference>
<feature type="signal peptide" evidence="1">
    <location>
        <begin position="1"/>
        <end position="22"/>
    </location>
</feature>
<dbReference type="Gene3D" id="3.20.80.10">
    <property type="entry name" value="Regulatory factor, effector binding domain"/>
    <property type="match status" value="1"/>
</dbReference>